<reference evidence="2" key="1">
    <citation type="submission" date="2023-03" db="EMBL/GenBank/DDBJ databases">
        <title>Massive genome expansion in bonnet fungi (Mycena s.s.) driven by repeated elements and novel gene families across ecological guilds.</title>
        <authorList>
            <consortium name="Lawrence Berkeley National Laboratory"/>
            <person name="Harder C.B."/>
            <person name="Miyauchi S."/>
            <person name="Viragh M."/>
            <person name="Kuo A."/>
            <person name="Thoen E."/>
            <person name="Andreopoulos B."/>
            <person name="Lu D."/>
            <person name="Skrede I."/>
            <person name="Drula E."/>
            <person name="Henrissat B."/>
            <person name="Morin E."/>
            <person name="Kohler A."/>
            <person name="Barry K."/>
            <person name="LaButti K."/>
            <person name="Morin E."/>
            <person name="Salamov A."/>
            <person name="Lipzen A."/>
            <person name="Mereny Z."/>
            <person name="Hegedus B."/>
            <person name="Baldrian P."/>
            <person name="Stursova M."/>
            <person name="Weitz H."/>
            <person name="Taylor A."/>
            <person name="Grigoriev I.V."/>
            <person name="Nagy L.G."/>
            <person name="Martin F."/>
            <person name="Kauserud H."/>
        </authorList>
    </citation>
    <scope>NUCLEOTIDE SEQUENCE</scope>
    <source>
        <strain evidence="2">CBHHK182m</strain>
    </source>
</reference>
<name>A0AAD7H9I8_9AGAR</name>
<feature type="region of interest" description="Disordered" evidence="1">
    <location>
        <begin position="191"/>
        <end position="298"/>
    </location>
</feature>
<evidence type="ECO:0000256" key="1">
    <source>
        <dbReference type="SAM" id="MobiDB-lite"/>
    </source>
</evidence>
<feature type="region of interest" description="Disordered" evidence="1">
    <location>
        <begin position="1"/>
        <end position="33"/>
    </location>
</feature>
<evidence type="ECO:0000313" key="2">
    <source>
        <dbReference type="EMBL" id="KAJ7715336.1"/>
    </source>
</evidence>
<sequence length="473" mass="52321">MTPKYVAELKKKPKPSGPEAFLRKLVPSPSQQYGRQRVVACQYKREHKLRVNMGAQSDEHLGDWEDGCHPSKDDDSNKSCAPKFPPSSSPITPADRRQWRAALEDYKPREAKLKSLLYHLQLSVHGLVDIQSLKTSTAPMPSATATNFSEAQFVLLETADHVPEKQIAKARTLMDQLDSSDVPIWTINSVPKRNNKAHNPIAESDSDSDDSDAPVVPKRTGKAAVQPNKRGSQSQRMPSKKAKSPIPESDSDSDESDAPVVGKGKGKAPAKPNKSIRVESSDESEGHTLPPSSQPGLGDLIFPICADGEEFVTEKERVMMITVFSFRDLPALKTHIHAPKETYMNLAEYPLNLEYPVEEYMLFSPRSGGYNSVEGPVNLVGRGNILVYRHSSLTVEDCPGIDALEAEARQARIQEVDAVVVSQPASFDPRTGQRRSIYFPEAAGYRACVWPDEEAQEVLNETERGFWTRSACS</sequence>
<organism evidence="2 3">
    <name type="scientific">Mycena metata</name>
    <dbReference type="NCBI Taxonomy" id="1033252"/>
    <lineage>
        <taxon>Eukaryota</taxon>
        <taxon>Fungi</taxon>
        <taxon>Dikarya</taxon>
        <taxon>Basidiomycota</taxon>
        <taxon>Agaricomycotina</taxon>
        <taxon>Agaricomycetes</taxon>
        <taxon>Agaricomycetidae</taxon>
        <taxon>Agaricales</taxon>
        <taxon>Marasmiineae</taxon>
        <taxon>Mycenaceae</taxon>
        <taxon>Mycena</taxon>
    </lineage>
</organism>
<dbReference type="EMBL" id="JARKIB010000310">
    <property type="protein sequence ID" value="KAJ7715336.1"/>
    <property type="molecule type" value="Genomic_DNA"/>
</dbReference>
<feature type="region of interest" description="Disordered" evidence="1">
    <location>
        <begin position="55"/>
        <end position="94"/>
    </location>
</feature>
<gene>
    <name evidence="2" type="ORF">B0H16DRAFT_1742044</name>
</gene>
<comment type="caution">
    <text evidence="2">The sequence shown here is derived from an EMBL/GenBank/DDBJ whole genome shotgun (WGS) entry which is preliminary data.</text>
</comment>
<dbReference type="AlphaFoldDB" id="A0AAD7H9I8"/>
<feature type="compositionally biased region" description="Basic and acidic residues" evidence="1">
    <location>
        <begin position="57"/>
        <end position="77"/>
    </location>
</feature>
<evidence type="ECO:0000313" key="3">
    <source>
        <dbReference type="Proteomes" id="UP001215598"/>
    </source>
</evidence>
<protein>
    <submittedName>
        <fullName evidence="2">Uncharacterized protein</fullName>
    </submittedName>
</protein>
<feature type="compositionally biased region" description="Basic and acidic residues" evidence="1">
    <location>
        <begin position="276"/>
        <end position="286"/>
    </location>
</feature>
<proteinExistence type="predicted"/>
<keyword evidence="3" id="KW-1185">Reference proteome</keyword>
<accession>A0AAD7H9I8</accession>
<feature type="compositionally biased region" description="Low complexity" evidence="1">
    <location>
        <begin position="258"/>
        <end position="272"/>
    </location>
</feature>
<dbReference type="Proteomes" id="UP001215598">
    <property type="component" value="Unassembled WGS sequence"/>
</dbReference>